<gene>
    <name evidence="2" type="ORF">K503DRAFT_804288</name>
</gene>
<protein>
    <submittedName>
        <fullName evidence="2">Uncharacterized protein</fullName>
    </submittedName>
</protein>
<feature type="compositionally biased region" description="Basic and acidic residues" evidence="1">
    <location>
        <begin position="20"/>
        <end position="33"/>
    </location>
</feature>
<dbReference type="Proteomes" id="UP000092154">
    <property type="component" value="Unassembled WGS sequence"/>
</dbReference>
<feature type="compositionally biased region" description="Low complexity" evidence="1">
    <location>
        <begin position="127"/>
        <end position="137"/>
    </location>
</feature>
<organism evidence="2 3">
    <name type="scientific">Rhizopogon vinicolor AM-OR11-026</name>
    <dbReference type="NCBI Taxonomy" id="1314800"/>
    <lineage>
        <taxon>Eukaryota</taxon>
        <taxon>Fungi</taxon>
        <taxon>Dikarya</taxon>
        <taxon>Basidiomycota</taxon>
        <taxon>Agaricomycotina</taxon>
        <taxon>Agaricomycetes</taxon>
        <taxon>Agaricomycetidae</taxon>
        <taxon>Boletales</taxon>
        <taxon>Suillineae</taxon>
        <taxon>Rhizopogonaceae</taxon>
        <taxon>Rhizopogon</taxon>
    </lineage>
</organism>
<proteinExistence type="predicted"/>
<evidence type="ECO:0000256" key="1">
    <source>
        <dbReference type="SAM" id="MobiDB-lite"/>
    </source>
</evidence>
<feature type="compositionally biased region" description="Polar residues" evidence="1">
    <location>
        <begin position="1"/>
        <end position="15"/>
    </location>
</feature>
<keyword evidence="3" id="KW-1185">Reference proteome</keyword>
<reference evidence="2 3" key="1">
    <citation type="submission" date="2016-06" db="EMBL/GenBank/DDBJ databases">
        <title>Comparative genomics of the ectomycorrhizal sister species Rhizopogon vinicolor and Rhizopogon vesiculosus (Basidiomycota: Boletales) reveals a divergence of the mating type B locus.</title>
        <authorList>
            <consortium name="DOE Joint Genome Institute"/>
            <person name="Mujic A.B."/>
            <person name="Kuo A."/>
            <person name="Tritt A."/>
            <person name="Lipzen A."/>
            <person name="Chen C."/>
            <person name="Johnson J."/>
            <person name="Sharma A."/>
            <person name="Barry K."/>
            <person name="Grigoriev I.V."/>
            <person name="Spatafora J.W."/>
        </authorList>
    </citation>
    <scope>NUCLEOTIDE SEQUENCE [LARGE SCALE GENOMIC DNA]</scope>
    <source>
        <strain evidence="2 3">AM-OR11-026</strain>
    </source>
</reference>
<name>A0A1B7MLR3_9AGAM</name>
<dbReference type="InParanoid" id="A0A1B7MLR3"/>
<feature type="region of interest" description="Disordered" evidence="1">
    <location>
        <begin position="127"/>
        <end position="170"/>
    </location>
</feature>
<feature type="compositionally biased region" description="Low complexity" evidence="1">
    <location>
        <begin position="152"/>
        <end position="161"/>
    </location>
</feature>
<feature type="region of interest" description="Disordered" evidence="1">
    <location>
        <begin position="1"/>
        <end position="33"/>
    </location>
</feature>
<dbReference type="EMBL" id="KV448750">
    <property type="protein sequence ID" value="OAX33545.1"/>
    <property type="molecule type" value="Genomic_DNA"/>
</dbReference>
<sequence>MTYNNLRSFSTSTKSLPPCFRRDTSHPVRNDESRDPLDFQLHLSYVPIALPQHGLLLEYVSTLVIAIIYLHLCGIDAHQRPSSNPLPPLHPPSKPAHATCQIGGPFIQVLRCHLLSMYLTRSDERNAAAGAPKGNNGYRCDEKYDSRPPSPNGNHNSHPSSAVAQPNTGDHGSSWSCFCF</sequence>
<accession>A0A1B7MLR3</accession>
<dbReference type="AlphaFoldDB" id="A0A1B7MLR3"/>
<evidence type="ECO:0000313" key="3">
    <source>
        <dbReference type="Proteomes" id="UP000092154"/>
    </source>
</evidence>
<evidence type="ECO:0000313" key="2">
    <source>
        <dbReference type="EMBL" id="OAX33545.1"/>
    </source>
</evidence>